<feature type="domain" description="Hedgehog/Intein (Hint)" evidence="1">
    <location>
        <begin position="225"/>
        <end position="364"/>
    </location>
</feature>
<evidence type="ECO:0000259" key="1">
    <source>
        <dbReference type="Pfam" id="PF13403"/>
    </source>
</evidence>
<dbReference type="SUPFAM" id="SSF51294">
    <property type="entry name" value="Hedgehog/intein (Hint) domain"/>
    <property type="match status" value="1"/>
</dbReference>
<accession>A0ABT3QDJ4</accession>
<evidence type="ECO:0000313" key="2">
    <source>
        <dbReference type="EMBL" id="MCX2563336.1"/>
    </source>
</evidence>
<name>A0ABT3QDJ4_9PROT</name>
<dbReference type="InterPro" id="IPR028992">
    <property type="entry name" value="Hedgehog/Intein_dom"/>
</dbReference>
<evidence type="ECO:0000313" key="3">
    <source>
        <dbReference type="Proteomes" id="UP001301152"/>
    </source>
</evidence>
<keyword evidence="3" id="KW-1185">Reference proteome</keyword>
<protein>
    <submittedName>
        <fullName evidence="2">Hint domain-containing protein</fullName>
    </submittedName>
</protein>
<organism evidence="2 3">
    <name type="scientific">Acetobacter thailandicus</name>
    <dbReference type="NCBI Taxonomy" id="1502842"/>
    <lineage>
        <taxon>Bacteria</taxon>
        <taxon>Pseudomonadati</taxon>
        <taxon>Pseudomonadota</taxon>
        <taxon>Alphaproteobacteria</taxon>
        <taxon>Acetobacterales</taxon>
        <taxon>Acetobacteraceae</taxon>
        <taxon>Acetobacter</taxon>
    </lineage>
</organism>
<dbReference type="Proteomes" id="UP001301152">
    <property type="component" value="Unassembled WGS sequence"/>
</dbReference>
<sequence length="568" mass="61144">MPIIVAGVGGSTTYPDDTDLASIANIQAATSVTVTGSGTVVNTEALAALSALKTLTVTDGATIVDNGGLASISTLSKIEINGGTYEDTGGAINVNLLSDIVIGPTGGVLKIDAPSLVGVSLTTPISYVDSSGNTTSTPPKNFVLDLPYLTFKDLIGTTHYIPIDVTYNGTTTVVQDNTGLVTQLLSSLGISLVTRTITLEGNPFDLTSGQTKEYTGSTSSSDAIICFLSGSMIDTPSGLVAVEDLSVGDLINVYENNKPHIRSVKWSGYAHCAVKPEKPDDMAGYPVRILKDAISPGVPFKDMLITAEHCLFFNGTFIPARMLVNGRSVFYDKSITSYTYYHIETESHSVIMADGMLTESYLDTGNRRTFQQKSSVFIFNENTKSWENDAAAPLDVSRERVEPIYRQIAQRADKMLLPIQSNLQILTSESNLHLRSAAGHVIKPLRNIENHTLFMIPGNINTVQIVSNSSRPSDTQGPFVDDRRNLGVLIGKIFFSEGNTKREITHHLIDEDLEGWHSLSHPSLRWTNGCAYLHLGPREPGSIGLLSVSIEAAGPYCITHEELNLATA</sequence>
<proteinExistence type="predicted"/>
<dbReference type="InterPro" id="IPR036844">
    <property type="entry name" value="Hint_dom_sf"/>
</dbReference>
<dbReference type="EMBL" id="JAPIUZ010000002">
    <property type="protein sequence ID" value="MCX2563336.1"/>
    <property type="molecule type" value="Genomic_DNA"/>
</dbReference>
<reference evidence="2 3" key="1">
    <citation type="submission" date="2022-11" db="EMBL/GenBank/DDBJ databases">
        <title>Genome sequencing of Acetobacter type strain.</title>
        <authorList>
            <person name="Heo J."/>
            <person name="Lee D."/>
            <person name="Han B.-H."/>
            <person name="Hong S.-B."/>
            <person name="Kwon S.-W."/>
        </authorList>
    </citation>
    <scope>NUCLEOTIDE SEQUENCE [LARGE SCALE GENOMIC DNA]</scope>
    <source>
        <strain evidence="2 3">KACC 21253</strain>
    </source>
</reference>
<gene>
    <name evidence="2" type="ORF">OQ497_05080</name>
</gene>
<dbReference type="RefSeq" id="WP_173559075.1">
    <property type="nucleotide sequence ID" value="NZ_JAPIUZ010000002.1"/>
</dbReference>
<dbReference type="Pfam" id="PF13403">
    <property type="entry name" value="Hint_2"/>
    <property type="match status" value="1"/>
</dbReference>
<comment type="caution">
    <text evidence="2">The sequence shown here is derived from an EMBL/GenBank/DDBJ whole genome shotgun (WGS) entry which is preliminary data.</text>
</comment>